<evidence type="ECO:0000313" key="2">
    <source>
        <dbReference type="EMBL" id="KAK0401278.1"/>
    </source>
</evidence>
<feature type="transmembrane region" description="Helical" evidence="1">
    <location>
        <begin position="40"/>
        <end position="73"/>
    </location>
</feature>
<keyword evidence="1" id="KW-0812">Transmembrane</keyword>
<proteinExistence type="predicted"/>
<dbReference type="AlphaFoldDB" id="A0AA39HAJ3"/>
<accession>A0AA39HAJ3</accession>
<keyword evidence="1" id="KW-0472">Membrane</keyword>
<name>A0AA39HAJ3_9BILA</name>
<evidence type="ECO:0000313" key="3">
    <source>
        <dbReference type="Proteomes" id="UP001175271"/>
    </source>
</evidence>
<dbReference type="Proteomes" id="UP001175271">
    <property type="component" value="Unassembled WGS sequence"/>
</dbReference>
<evidence type="ECO:0000256" key="1">
    <source>
        <dbReference type="SAM" id="Phobius"/>
    </source>
</evidence>
<feature type="transmembrane region" description="Helical" evidence="1">
    <location>
        <begin position="6"/>
        <end position="28"/>
    </location>
</feature>
<sequence length="289" mass="32154">MYKEVVLAEYFAVVLICSATVLVNVLIFRNKSILSIWKECPPLCLFLISNAITAISGVPFAIQWICFVFNIIANAPENSLFLHAIGEVVSQTRRINLCATAGLFTQRIFHLLCPLSSAQREKTFDWFILITVCALSAITSGGAVYTSFKYADLTVKPAPEGCMSFNCIATTSAASRLWTAYISIGLTVLATVLGTITLCLLHKFRKRTESAIQKKENRFAQYVFYLRLIFETFPKCIDSILFATMRIDIGRYVGPYGMLGASLECVLQTATYYMQSRSQTKTVVSSISL</sequence>
<keyword evidence="1" id="KW-1133">Transmembrane helix</keyword>
<feature type="transmembrane region" description="Helical" evidence="1">
    <location>
        <begin position="180"/>
        <end position="201"/>
    </location>
</feature>
<keyword evidence="3" id="KW-1185">Reference proteome</keyword>
<protein>
    <submittedName>
        <fullName evidence="2">Uncharacterized protein</fullName>
    </submittedName>
</protein>
<comment type="caution">
    <text evidence="2">The sequence shown here is derived from an EMBL/GenBank/DDBJ whole genome shotgun (WGS) entry which is preliminary data.</text>
</comment>
<gene>
    <name evidence="2" type="ORF">QR680_015684</name>
</gene>
<feature type="transmembrane region" description="Helical" evidence="1">
    <location>
        <begin position="124"/>
        <end position="145"/>
    </location>
</feature>
<organism evidence="2 3">
    <name type="scientific">Steinernema hermaphroditum</name>
    <dbReference type="NCBI Taxonomy" id="289476"/>
    <lineage>
        <taxon>Eukaryota</taxon>
        <taxon>Metazoa</taxon>
        <taxon>Ecdysozoa</taxon>
        <taxon>Nematoda</taxon>
        <taxon>Chromadorea</taxon>
        <taxon>Rhabditida</taxon>
        <taxon>Tylenchina</taxon>
        <taxon>Panagrolaimomorpha</taxon>
        <taxon>Strongyloidoidea</taxon>
        <taxon>Steinernematidae</taxon>
        <taxon>Steinernema</taxon>
    </lineage>
</organism>
<reference evidence="2" key="1">
    <citation type="submission" date="2023-06" db="EMBL/GenBank/DDBJ databases">
        <title>Genomic analysis of the entomopathogenic nematode Steinernema hermaphroditum.</title>
        <authorList>
            <person name="Schwarz E.M."/>
            <person name="Heppert J.K."/>
            <person name="Baniya A."/>
            <person name="Schwartz H.T."/>
            <person name="Tan C.-H."/>
            <person name="Antoshechkin I."/>
            <person name="Sternberg P.W."/>
            <person name="Goodrich-Blair H."/>
            <person name="Dillman A.R."/>
        </authorList>
    </citation>
    <scope>NUCLEOTIDE SEQUENCE</scope>
    <source>
        <strain evidence="2">PS9179</strain>
        <tissue evidence="2">Whole animal</tissue>
    </source>
</reference>
<dbReference type="EMBL" id="JAUCMV010000004">
    <property type="protein sequence ID" value="KAK0401278.1"/>
    <property type="molecule type" value="Genomic_DNA"/>
</dbReference>